<reference evidence="3 4" key="1">
    <citation type="submission" date="2013-03" db="EMBL/GenBank/DDBJ databases">
        <title>The Genome Sequence of Phialophora europaea CBS 101466.</title>
        <authorList>
            <consortium name="The Broad Institute Genomics Platform"/>
            <person name="Cuomo C."/>
            <person name="de Hoog S."/>
            <person name="Gorbushina A."/>
            <person name="Walker B."/>
            <person name="Young S.K."/>
            <person name="Zeng Q."/>
            <person name="Gargeya S."/>
            <person name="Fitzgerald M."/>
            <person name="Haas B."/>
            <person name="Abouelleil A."/>
            <person name="Allen A.W."/>
            <person name="Alvarado L."/>
            <person name="Arachchi H.M."/>
            <person name="Berlin A.M."/>
            <person name="Chapman S.B."/>
            <person name="Gainer-Dewar J."/>
            <person name="Goldberg J."/>
            <person name="Griggs A."/>
            <person name="Gujja S."/>
            <person name="Hansen M."/>
            <person name="Howarth C."/>
            <person name="Imamovic A."/>
            <person name="Ireland A."/>
            <person name="Larimer J."/>
            <person name="McCowan C."/>
            <person name="Murphy C."/>
            <person name="Pearson M."/>
            <person name="Poon T.W."/>
            <person name="Priest M."/>
            <person name="Roberts A."/>
            <person name="Saif S."/>
            <person name="Shea T."/>
            <person name="Sisk P."/>
            <person name="Sykes S."/>
            <person name="Wortman J."/>
            <person name="Nusbaum C."/>
            <person name="Birren B."/>
        </authorList>
    </citation>
    <scope>NUCLEOTIDE SEQUENCE [LARGE SCALE GENOMIC DNA]</scope>
    <source>
        <strain evidence="3 4">CBS 101466</strain>
    </source>
</reference>
<dbReference type="VEuPathDB" id="FungiDB:HMPREF1541_04040"/>
<dbReference type="SUPFAM" id="SSF53098">
    <property type="entry name" value="Ribonuclease H-like"/>
    <property type="match status" value="1"/>
</dbReference>
<evidence type="ECO:0000313" key="3">
    <source>
        <dbReference type="EMBL" id="ETN42101.1"/>
    </source>
</evidence>
<sequence>MPASKSSTPAGVRSGPAAPPTSTSGQGSQPGTPTGSRSGPANPPISSPTNKMQRLSVGVKLPRPSGPGKRGEKLLVSINYFPINPSNTPEQIYKWAVEIRRLPAGQSHPPISARLIRRIIELLLQRLEYARGVYSNFTNTLWSFGPLTSGRGVSTIVTVDYYEREESGPRSGNEQILYQVRITSAALPLRTQPLVELFKDPSSNTVLEREDEYDEALNNIILRFPALHPRLTTAARGTKIFPLEFNFPDVAGAPAKRQALGGGLSAYRGYIRRIKIIQGGLVLAVNTTAGVMYNDNRASELISTWRASNQGSLPELSQFLKGVRVQGLFGSKRVKPILSVHHRDADNAKFRLDTHPKTGAVVNRDVTVKWWFYEAYGINVSPTCMVLNVGGAQRALFWPAELCMVLPGQSYKKFLALPEQTQSMIKFACRTPTQNSSLILGEGLQMLGVQQQQGSIGTIDGTPLRLRAAMLLVPGRRIPSPALKFRNKSTINSRETSSGQWSIANKLFLRAPLKCPKYMVMVLKRSREPPISNLKAFERQIKEEIEKHCGSSQPAVQVQNCNVLDWPDQDQLGWLRTVFKHCLSQGVEYCFIVPSARQWYHTIKLAGDTVGMQSTVSMRKKDGSVKASSQEVVNLILKWNMKSMGLNFGLAAPADFENIIGGNTMVLGLDIAHPPPGHMKGAPSIAGLVHSIDRSPGQFPGVLQLLNTDPGKESREVVPQAILRAMVLTALKRWFSRNKCLPTVLFMCRDGVSETQLQQVLDSELSGMKQAVREAYAGVSEPRIFILNTQKRHPTRFFKSPDDKRGSAFDKNSNPLPGLIVDEKAVSRNKDDWYAVSHKTLQGTCRPAHHVRLWDEVQLSKDDLEQLVHNLSFIFPRSVTSTGIPAPAKLADVLCHRGKELLHDVYYPEDPTQVYSIHDGWFKGQQDLHPNIRDTMYYI</sequence>
<dbReference type="InParanoid" id="W2S036"/>
<gene>
    <name evidence="3" type="ORF">HMPREF1541_04040</name>
</gene>
<organism evidence="3 4">
    <name type="scientific">Cyphellophora europaea (strain CBS 101466)</name>
    <name type="common">Phialophora europaea</name>
    <dbReference type="NCBI Taxonomy" id="1220924"/>
    <lineage>
        <taxon>Eukaryota</taxon>
        <taxon>Fungi</taxon>
        <taxon>Dikarya</taxon>
        <taxon>Ascomycota</taxon>
        <taxon>Pezizomycotina</taxon>
        <taxon>Eurotiomycetes</taxon>
        <taxon>Chaetothyriomycetidae</taxon>
        <taxon>Chaetothyriales</taxon>
        <taxon>Cyphellophoraceae</taxon>
        <taxon>Cyphellophora</taxon>
    </lineage>
</organism>
<dbReference type="CDD" id="cd02846">
    <property type="entry name" value="PAZ_argonaute_like"/>
    <property type="match status" value="1"/>
</dbReference>
<proteinExistence type="predicted"/>
<dbReference type="Gene3D" id="3.30.420.10">
    <property type="entry name" value="Ribonuclease H-like superfamily/Ribonuclease H"/>
    <property type="match status" value="1"/>
</dbReference>
<keyword evidence="4" id="KW-1185">Reference proteome</keyword>
<dbReference type="SMART" id="SM00950">
    <property type="entry name" value="Piwi"/>
    <property type="match status" value="1"/>
</dbReference>
<feature type="region of interest" description="Disordered" evidence="1">
    <location>
        <begin position="1"/>
        <end position="53"/>
    </location>
</feature>
<evidence type="ECO:0000313" key="4">
    <source>
        <dbReference type="Proteomes" id="UP000030752"/>
    </source>
</evidence>
<evidence type="ECO:0000256" key="1">
    <source>
        <dbReference type="SAM" id="MobiDB-lite"/>
    </source>
</evidence>
<feature type="compositionally biased region" description="Polar residues" evidence="1">
    <location>
        <begin position="20"/>
        <end position="39"/>
    </location>
</feature>
<name>W2S036_CYPE1</name>
<accession>W2S036</accession>
<dbReference type="Proteomes" id="UP000030752">
    <property type="component" value="Unassembled WGS sequence"/>
</dbReference>
<dbReference type="EMBL" id="KB822719">
    <property type="protein sequence ID" value="ETN42101.1"/>
    <property type="molecule type" value="Genomic_DNA"/>
</dbReference>
<dbReference type="PANTHER" id="PTHR22891">
    <property type="entry name" value="EUKARYOTIC TRANSLATION INITIATION FACTOR 2C"/>
    <property type="match status" value="1"/>
</dbReference>
<dbReference type="PROSITE" id="PS50822">
    <property type="entry name" value="PIWI"/>
    <property type="match status" value="1"/>
</dbReference>
<dbReference type="RefSeq" id="XP_008716610.1">
    <property type="nucleotide sequence ID" value="XM_008718388.1"/>
</dbReference>
<dbReference type="Gene3D" id="2.170.260.10">
    <property type="entry name" value="paz domain"/>
    <property type="match status" value="1"/>
</dbReference>
<dbReference type="SUPFAM" id="SSF101690">
    <property type="entry name" value="PAZ domain"/>
    <property type="match status" value="1"/>
</dbReference>
<dbReference type="eggNOG" id="KOG1041">
    <property type="taxonomic scope" value="Eukaryota"/>
</dbReference>
<dbReference type="InterPro" id="IPR003165">
    <property type="entry name" value="Piwi"/>
</dbReference>
<dbReference type="STRING" id="1220924.W2S036"/>
<feature type="domain" description="Piwi" evidence="2">
    <location>
        <begin position="617"/>
        <end position="903"/>
    </location>
</feature>
<dbReference type="Gene3D" id="3.40.50.2300">
    <property type="match status" value="1"/>
</dbReference>
<dbReference type="GeneID" id="19971379"/>
<dbReference type="AlphaFoldDB" id="W2S036"/>
<dbReference type="GO" id="GO:0003676">
    <property type="term" value="F:nucleic acid binding"/>
    <property type="evidence" value="ECO:0007669"/>
    <property type="project" value="InterPro"/>
</dbReference>
<protein>
    <recommendedName>
        <fullName evidence="2">Piwi domain-containing protein</fullName>
    </recommendedName>
</protein>
<dbReference type="InterPro" id="IPR036397">
    <property type="entry name" value="RNaseH_sf"/>
</dbReference>
<evidence type="ECO:0000259" key="2">
    <source>
        <dbReference type="PROSITE" id="PS50822"/>
    </source>
</evidence>
<dbReference type="OrthoDB" id="10252740at2759"/>
<dbReference type="InterPro" id="IPR012337">
    <property type="entry name" value="RNaseH-like_sf"/>
</dbReference>
<dbReference type="InterPro" id="IPR036085">
    <property type="entry name" value="PAZ_dom_sf"/>
</dbReference>
<dbReference type="HOGENOM" id="CLU_004544_0_0_1"/>
<dbReference type="Pfam" id="PF02171">
    <property type="entry name" value="Piwi"/>
    <property type="match status" value="1"/>
</dbReference>